<dbReference type="Proteomes" id="UP000542342">
    <property type="component" value="Unassembled WGS sequence"/>
</dbReference>
<gene>
    <name evidence="1" type="ORF">H0921_06970</name>
</gene>
<evidence type="ECO:0000313" key="1">
    <source>
        <dbReference type="EMBL" id="MBA2225905.1"/>
    </source>
</evidence>
<sequence>MKPKEWNIPGPTGRCAATGQPIPFGASYHAVLCQEGGQWVRRDYAVQAFTGPPPEAFAHWQGRMPRSESSARPPRLDPHACLAFLDQTANVTDERTVALRYVAALFLWRRRRLRLRDVDRDSHGRECLHLHDPQNGRTYTVIDPQLTSQQFETFQTELSRLAEGDETSR</sequence>
<proteinExistence type="predicted"/>
<dbReference type="RefSeq" id="WP_194537333.1">
    <property type="nucleotide sequence ID" value="NZ_JACEFB010000003.1"/>
</dbReference>
<reference evidence="1 2" key="1">
    <citation type="submission" date="2020-07" db="EMBL/GenBank/DDBJ databases">
        <title>Thermogemmata thermophila gen. nov., sp. nov., a novel moderate thermophilic planctomycete from a Kamchatka hot spring.</title>
        <authorList>
            <person name="Elcheninov A.G."/>
            <person name="Podosokorskaya O.A."/>
            <person name="Kovaleva O.L."/>
            <person name="Novikov A."/>
            <person name="Bonch-Osmolovskaya E.A."/>
            <person name="Toshchakov S.V."/>
            <person name="Kublanov I.V."/>
        </authorList>
    </citation>
    <scope>NUCLEOTIDE SEQUENCE [LARGE SCALE GENOMIC DNA]</scope>
    <source>
        <strain evidence="1 2">2918</strain>
    </source>
</reference>
<evidence type="ECO:0000313" key="2">
    <source>
        <dbReference type="Proteomes" id="UP000542342"/>
    </source>
</evidence>
<name>A0A7V8VD82_9BACT</name>
<protein>
    <submittedName>
        <fullName evidence="1">Uncharacterized protein</fullName>
    </submittedName>
</protein>
<keyword evidence="2" id="KW-1185">Reference proteome</keyword>
<dbReference type="AlphaFoldDB" id="A0A7V8VD82"/>
<accession>A0A7V8VD82</accession>
<comment type="caution">
    <text evidence="1">The sequence shown here is derived from an EMBL/GenBank/DDBJ whole genome shotgun (WGS) entry which is preliminary data.</text>
</comment>
<organism evidence="1 2">
    <name type="scientific">Thermogemmata fonticola</name>
    <dbReference type="NCBI Taxonomy" id="2755323"/>
    <lineage>
        <taxon>Bacteria</taxon>
        <taxon>Pseudomonadati</taxon>
        <taxon>Planctomycetota</taxon>
        <taxon>Planctomycetia</taxon>
        <taxon>Gemmatales</taxon>
        <taxon>Gemmataceae</taxon>
        <taxon>Thermogemmata</taxon>
    </lineage>
</organism>
<dbReference type="EMBL" id="JACEFB010000003">
    <property type="protein sequence ID" value="MBA2225905.1"/>
    <property type="molecule type" value="Genomic_DNA"/>
</dbReference>